<organism evidence="1 2">
    <name type="scientific">Thiorhodococcus fuscus</name>
    <dbReference type="NCBI Taxonomy" id="527200"/>
    <lineage>
        <taxon>Bacteria</taxon>
        <taxon>Pseudomonadati</taxon>
        <taxon>Pseudomonadota</taxon>
        <taxon>Gammaproteobacteria</taxon>
        <taxon>Chromatiales</taxon>
        <taxon>Chromatiaceae</taxon>
        <taxon>Thiorhodococcus</taxon>
    </lineage>
</organism>
<accession>A0ABW4YEM3</accession>
<dbReference type="RefSeq" id="WP_386028830.1">
    <property type="nucleotide sequence ID" value="NZ_JBHUHX010000062.1"/>
</dbReference>
<sequence>MNASLDHIHFLLRRLHSVFKLILIPDGTFPGDPEYEDDRTRWKSNSDRWLKASVAEWNPAGPRIRYEEVDLSVYPPTDPRDYR</sequence>
<gene>
    <name evidence="1" type="ORF">ACFSJC_19290</name>
</gene>
<dbReference type="Proteomes" id="UP001597337">
    <property type="component" value="Unassembled WGS sequence"/>
</dbReference>
<reference evidence="2" key="1">
    <citation type="journal article" date="2019" name="Int. J. Syst. Evol. Microbiol.">
        <title>The Global Catalogue of Microorganisms (GCM) 10K type strain sequencing project: providing services to taxonomists for standard genome sequencing and annotation.</title>
        <authorList>
            <consortium name="The Broad Institute Genomics Platform"/>
            <consortium name="The Broad Institute Genome Sequencing Center for Infectious Disease"/>
            <person name="Wu L."/>
            <person name="Ma J."/>
        </authorList>
    </citation>
    <scope>NUCLEOTIDE SEQUENCE [LARGE SCALE GENOMIC DNA]</scope>
    <source>
        <strain evidence="2">KACC 12597</strain>
    </source>
</reference>
<dbReference type="EMBL" id="JBHUHX010000062">
    <property type="protein sequence ID" value="MFD2113999.1"/>
    <property type="molecule type" value="Genomic_DNA"/>
</dbReference>
<keyword evidence="2" id="KW-1185">Reference proteome</keyword>
<proteinExistence type="predicted"/>
<name>A0ABW4YEM3_9GAMM</name>
<evidence type="ECO:0000313" key="1">
    <source>
        <dbReference type="EMBL" id="MFD2113999.1"/>
    </source>
</evidence>
<comment type="caution">
    <text evidence="1">The sequence shown here is derived from an EMBL/GenBank/DDBJ whole genome shotgun (WGS) entry which is preliminary data.</text>
</comment>
<evidence type="ECO:0000313" key="2">
    <source>
        <dbReference type="Proteomes" id="UP001597337"/>
    </source>
</evidence>
<protein>
    <submittedName>
        <fullName evidence="1">Uncharacterized protein</fullName>
    </submittedName>
</protein>